<dbReference type="Gene3D" id="3.40.630.40">
    <property type="entry name" value="Zn-dependent exopeptidases"/>
    <property type="match status" value="1"/>
</dbReference>
<evidence type="ECO:0000313" key="4">
    <source>
        <dbReference type="EMBL" id="GGO92428.1"/>
    </source>
</evidence>
<gene>
    <name evidence="4" type="primary">amiA</name>
    <name evidence="4" type="ORF">GCM10011584_28810</name>
</gene>
<dbReference type="EMBL" id="BMNI01000008">
    <property type="protein sequence ID" value="GGO92428.1"/>
    <property type="molecule type" value="Genomic_DNA"/>
</dbReference>
<organism evidence="4 5">
    <name type="scientific">Nocardioides phosphati</name>
    <dbReference type="NCBI Taxonomy" id="1867775"/>
    <lineage>
        <taxon>Bacteria</taxon>
        <taxon>Bacillati</taxon>
        <taxon>Actinomycetota</taxon>
        <taxon>Actinomycetes</taxon>
        <taxon>Propionibacteriales</taxon>
        <taxon>Nocardioidaceae</taxon>
        <taxon>Nocardioides</taxon>
    </lineage>
</organism>
<dbReference type="CDD" id="cd02696">
    <property type="entry name" value="MurNAc-LAA"/>
    <property type="match status" value="1"/>
</dbReference>
<dbReference type="PANTHER" id="PTHR30404">
    <property type="entry name" value="N-ACETYLMURAMOYL-L-ALANINE AMIDASE"/>
    <property type="match status" value="1"/>
</dbReference>
<accession>A0ABQ2NE37</accession>
<feature type="chain" id="PRO_5046337712" evidence="2">
    <location>
        <begin position="22"/>
        <end position="256"/>
    </location>
</feature>
<sequence>MAGVPILAALGAGSLAGCAPAAAPALQEVSSTTLAGKTIVIDPGHQLGNHNYPDQINAPVDAGGFQKPCNTTGTATNGGYPEATFAWQVSLLLKAKLEARGARVVLTRTSNRQDRWGPCVAYRGRRGNRFADGTHANLKISIHGDGCNGCGAGFHVIAPQSRAGWTDDIATSSLAFAKQVLAALHNAGLPYAPYVSGGDGLDVRGDLGTLNWSDRPAVMVELGNMRNATDAARMTSSTGRDRYATALTRAIVQRLT</sequence>
<name>A0ABQ2NE37_9ACTN</name>
<evidence type="ECO:0000313" key="5">
    <source>
        <dbReference type="Proteomes" id="UP000655410"/>
    </source>
</evidence>
<dbReference type="Proteomes" id="UP000655410">
    <property type="component" value="Unassembled WGS sequence"/>
</dbReference>
<comment type="caution">
    <text evidence="4">The sequence shown here is derived from an EMBL/GenBank/DDBJ whole genome shotgun (WGS) entry which is preliminary data.</text>
</comment>
<evidence type="ECO:0000259" key="3">
    <source>
        <dbReference type="SMART" id="SM00646"/>
    </source>
</evidence>
<keyword evidence="5" id="KW-1185">Reference proteome</keyword>
<keyword evidence="2" id="KW-0732">Signal</keyword>
<protein>
    <submittedName>
        <fullName evidence="4">N-acetylmuramoyl-L-alanine amidase</fullName>
    </submittedName>
</protein>
<evidence type="ECO:0000256" key="2">
    <source>
        <dbReference type="SAM" id="SignalP"/>
    </source>
</evidence>
<dbReference type="InterPro" id="IPR050695">
    <property type="entry name" value="N-acetylmuramoyl_amidase_3"/>
</dbReference>
<dbReference type="SUPFAM" id="SSF53187">
    <property type="entry name" value="Zn-dependent exopeptidases"/>
    <property type="match status" value="1"/>
</dbReference>
<proteinExistence type="predicted"/>
<reference evidence="5" key="1">
    <citation type="journal article" date="2019" name="Int. J. Syst. Evol. Microbiol.">
        <title>The Global Catalogue of Microorganisms (GCM) 10K type strain sequencing project: providing services to taxonomists for standard genome sequencing and annotation.</title>
        <authorList>
            <consortium name="The Broad Institute Genomics Platform"/>
            <consortium name="The Broad Institute Genome Sequencing Center for Infectious Disease"/>
            <person name="Wu L."/>
            <person name="Ma J."/>
        </authorList>
    </citation>
    <scope>NUCLEOTIDE SEQUENCE [LARGE SCALE GENOMIC DNA]</scope>
    <source>
        <strain evidence="5">CGMCC 4.7371</strain>
    </source>
</reference>
<evidence type="ECO:0000256" key="1">
    <source>
        <dbReference type="ARBA" id="ARBA00022801"/>
    </source>
</evidence>
<feature type="signal peptide" evidence="2">
    <location>
        <begin position="1"/>
        <end position="21"/>
    </location>
</feature>
<dbReference type="Pfam" id="PF01520">
    <property type="entry name" value="Amidase_3"/>
    <property type="match status" value="1"/>
</dbReference>
<keyword evidence="1" id="KW-0378">Hydrolase</keyword>
<dbReference type="InterPro" id="IPR002508">
    <property type="entry name" value="MurNAc-LAA_cat"/>
</dbReference>
<feature type="domain" description="MurNAc-LAA" evidence="3">
    <location>
        <begin position="128"/>
        <end position="252"/>
    </location>
</feature>
<dbReference type="SMART" id="SM00646">
    <property type="entry name" value="Ami_3"/>
    <property type="match status" value="1"/>
</dbReference>
<dbReference type="PANTHER" id="PTHR30404:SF0">
    <property type="entry name" value="N-ACETYLMURAMOYL-L-ALANINE AMIDASE AMIC"/>
    <property type="match status" value="1"/>
</dbReference>